<evidence type="ECO:0000313" key="3">
    <source>
        <dbReference type="Proteomes" id="UP000798602"/>
    </source>
</evidence>
<dbReference type="EMBL" id="JAABLM010000002">
    <property type="protein sequence ID" value="NBL64079.1"/>
    <property type="molecule type" value="Genomic_DNA"/>
</dbReference>
<sequence>MTQKFHKFWLIITAIIVGSFGPVFSLGTTIKTSEFPSWALDVLSWSMGTHNFEAPTTRFLTALTGGFLFGWGICILCLRIWVYDKAPDETRKAVVSGLLAWCVLDSIGSIASGNSINAFFNIIVILLAVGPLWRPAKQN</sequence>
<feature type="transmembrane region" description="Helical" evidence="1">
    <location>
        <begin position="93"/>
        <end position="112"/>
    </location>
</feature>
<evidence type="ECO:0000256" key="1">
    <source>
        <dbReference type="SAM" id="Phobius"/>
    </source>
</evidence>
<keyword evidence="1" id="KW-0812">Transmembrane</keyword>
<name>A0ABW9Z5X9_9FLAO</name>
<keyword evidence="3" id="KW-1185">Reference proteome</keyword>
<reference evidence="3" key="1">
    <citation type="submission" date="2020-01" db="EMBL/GenBank/DDBJ databases">
        <title>Sphingomonas sp. strain CSW-10.</title>
        <authorList>
            <person name="Chen W.-M."/>
        </authorList>
    </citation>
    <scope>NUCLEOTIDE SEQUENCE [LARGE SCALE GENOMIC DNA]</scope>
    <source>
        <strain evidence="3">NST-5</strain>
    </source>
</reference>
<keyword evidence="1" id="KW-1133">Transmembrane helix</keyword>
<keyword evidence="1" id="KW-0472">Membrane</keyword>
<feature type="transmembrane region" description="Helical" evidence="1">
    <location>
        <begin position="118"/>
        <end position="136"/>
    </location>
</feature>
<evidence type="ECO:0008006" key="4">
    <source>
        <dbReference type="Google" id="ProtNLM"/>
    </source>
</evidence>
<gene>
    <name evidence="2" type="ORF">GV828_02560</name>
</gene>
<feature type="transmembrane region" description="Helical" evidence="1">
    <location>
        <begin position="59"/>
        <end position="81"/>
    </location>
</feature>
<proteinExistence type="predicted"/>
<accession>A0ABW9Z5X9</accession>
<evidence type="ECO:0000313" key="2">
    <source>
        <dbReference type="EMBL" id="NBL64079.1"/>
    </source>
</evidence>
<organism evidence="2 3">
    <name type="scientific">Flavobacterium ichthyis</name>
    <dbReference type="NCBI Taxonomy" id="2698827"/>
    <lineage>
        <taxon>Bacteria</taxon>
        <taxon>Pseudomonadati</taxon>
        <taxon>Bacteroidota</taxon>
        <taxon>Flavobacteriia</taxon>
        <taxon>Flavobacteriales</taxon>
        <taxon>Flavobacteriaceae</taxon>
        <taxon>Flavobacterium</taxon>
    </lineage>
</organism>
<comment type="caution">
    <text evidence="2">The sequence shown here is derived from an EMBL/GenBank/DDBJ whole genome shotgun (WGS) entry which is preliminary data.</text>
</comment>
<protein>
    <recommendedName>
        <fullName evidence="4">Excinuclease ABC subunit A</fullName>
    </recommendedName>
</protein>
<dbReference type="Proteomes" id="UP000798602">
    <property type="component" value="Unassembled WGS sequence"/>
</dbReference>